<dbReference type="PANTHER" id="PTHR12801">
    <property type="entry name" value="RNA EXONUCLEASE REXO1 / RECO3 FAMILY MEMBER-RELATED"/>
    <property type="match status" value="1"/>
</dbReference>
<keyword evidence="5" id="KW-0539">Nucleus</keyword>
<dbReference type="GO" id="GO:0005634">
    <property type="term" value="C:nucleus"/>
    <property type="evidence" value="ECO:0007669"/>
    <property type="project" value="UniProtKB-SubCell"/>
</dbReference>
<keyword evidence="4" id="KW-0378">Hydrolase</keyword>
<dbReference type="Proteomes" id="UP001152561">
    <property type="component" value="Unassembled WGS sequence"/>
</dbReference>
<gene>
    <name evidence="7" type="ORF">K7X08_007307</name>
</gene>
<evidence type="ECO:0000256" key="5">
    <source>
        <dbReference type="ARBA" id="ARBA00023242"/>
    </source>
</evidence>
<dbReference type="GO" id="GO:0003676">
    <property type="term" value="F:nucleic acid binding"/>
    <property type="evidence" value="ECO:0007669"/>
    <property type="project" value="InterPro"/>
</dbReference>
<dbReference type="InterPro" id="IPR036397">
    <property type="entry name" value="RNaseH_sf"/>
</dbReference>
<dbReference type="PANTHER" id="PTHR12801:SF115">
    <property type="entry name" value="FI18136P1-RELATED"/>
    <property type="match status" value="1"/>
</dbReference>
<organism evidence="7 8">
    <name type="scientific">Anisodus acutangulus</name>
    <dbReference type="NCBI Taxonomy" id="402998"/>
    <lineage>
        <taxon>Eukaryota</taxon>
        <taxon>Viridiplantae</taxon>
        <taxon>Streptophyta</taxon>
        <taxon>Embryophyta</taxon>
        <taxon>Tracheophyta</taxon>
        <taxon>Spermatophyta</taxon>
        <taxon>Magnoliopsida</taxon>
        <taxon>eudicotyledons</taxon>
        <taxon>Gunneridae</taxon>
        <taxon>Pentapetalae</taxon>
        <taxon>asterids</taxon>
        <taxon>lamiids</taxon>
        <taxon>Solanales</taxon>
        <taxon>Solanaceae</taxon>
        <taxon>Solanoideae</taxon>
        <taxon>Hyoscyameae</taxon>
        <taxon>Anisodus</taxon>
    </lineage>
</organism>
<evidence type="ECO:0000256" key="3">
    <source>
        <dbReference type="ARBA" id="ARBA00022722"/>
    </source>
</evidence>
<comment type="caution">
    <text evidence="7">The sequence shown here is derived from an EMBL/GenBank/DDBJ whole genome shotgun (WGS) entry which is preliminary data.</text>
</comment>
<comment type="subcellular location">
    <subcellularLocation>
        <location evidence="1">Nucleus</location>
    </subcellularLocation>
</comment>
<dbReference type="AlphaFoldDB" id="A0A9Q1LFL6"/>
<feature type="coiled-coil region" evidence="6">
    <location>
        <begin position="231"/>
        <end position="261"/>
    </location>
</feature>
<evidence type="ECO:0000256" key="2">
    <source>
        <dbReference type="ARBA" id="ARBA00006357"/>
    </source>
</evidence>
<keyword evidence="6" id="KW-0175">Coiled coil</keyword>
<protein>
    <submittedName>
        <fullName evidence="7">Uncharacterized protein</fullName>
    </submittedName>
</protein>
<keyword evidence="8" id="KW-1185">Reference proteome</keyword>
<dbReference type="Gene3D" id="3.30.420.10">
    <property type="entry name" value="Ribonuclease H-like superfamily/Ribonuclease H"/>
    <property type="match status" value="1"/>
</dbReference>
<name>A0A9Q1LFL6_9SOLA</name>
<keyword evidence="3" id="KW-0540">Nuclease</keyword>
<evidence type="ECO:0000313" key="8">
    <source>
        <dbReference type="Proteomes" id="UP001152561"/>
    </source>
</evidence>
<dbReference type="EMBL" id="JAJAGQ010000019">
    <property type="protein sequence ID" value="KAJ8533983.1"/>
    <property type="molecule type" value="Genomic_DNA"/>
</dbReference>
<evidence type="ECO:0000313" key="7">
    <source>
        <dbReference type="EMBL" id="KAJ8533983.1"/>
    </source>
</evidence>
<evidence type="ECO:0000256" key="6">
    <source>
        <dbReference type="SAM" id="Coils"/>
    </source>
</evidence>
<dbReference type="GO" id="GO:0004527">
    <property type="term" value="F:exonuclease activity"/>
    <property type="evidence" value="ECO:0007669"/>
    <property type="project" value="InterPro"/>
</dbReference>
<evidence type="ECO:0000256" key="4">
    <source>
        <dbReference type="ARBA" id="ARBA00022801"/>
    </source>
</evidence>
<reference evidence="8" key="1">
    <citation type="journal article" date="2023" name="Proc. Natl. Acad. Sci. U.S.A.">
        <title>Genomic and structural basis for evolution of tropane alkaloid biosynthesis.</title>
        <authorList>
            <person name="Wanga Y.-J."/>
            <person name="Taina T."/>
            <person name="Yua J.-Y."/>
            <person name="Lia J."/>
            <person name="Xua B."/>
            <person name="Chenc J."/>
            <person name="D'Auriad J.C."/>
            <person name="Huanga J.-P."/>
            <person name="Huanga S.-X."/>
        </authorList>
    </citation>
    <scope>NUCLEOTIDE SEQUENCE [LARGE SCALE GENOMIC DNA]</scope>
    <source>
        <strain evidence="8">cv. KIB-2019</strain>
    </source>
</reference>
<comment type="similarity">
    <text evidence="2">Belongs to the REXO1/REXO3 family.</text>
</comment>
<dbReference type="OrthoDB" id="16516at2759"/>
<accession>A0A9Q1LFL6</accession>
<proteinExistence type="inferred from homology"/>
<evidence type="ECO:0000256" key="1">
    <source>
        <dbReference type="ARBA" id="ARBA00004123"/>
    </source>
</evidence>
<sequence>MVLCQDGTEALVKICDVDRNLEVKLDEFVNPNKPIADYRTDSTGITAEDLHGVSCSLVDDSPHNCLDDACTATKLVLVIIELGPDSIIPLVHEEVQETDMAKLPVAVSSQELHKVIPGDFIVEVEANKKGKDKYSAFANFKNPHEANEAFDKIEGNLEKDTIRRFQTLVSFHLDSGISGVLCVCKMAANNYSKVVAPMKRLLEGGEAVGEPKKLWTENHCTELKKAAGAGCNQCETHLKEIQRLKKELSRRDEKISNLNKLIVNLEKTRIVKGKIRKLLIWLYI</sequence>
<dbReference type="InterPro" id="IPR047021">
    <property type="entry name" value="REXO1/3/4-like"/>
</dbReference>